<keyword evidence="5" id="KW-1185">Reference proteome</keyword>
<sequence length="241" mass="25980">MTTPDAAGRPPTDRDRCFEVLSNTSCRTLARLVVAESPAGIEKHELASRFAAVTNDIEPDSVTDDQIQRALLECHHRGVPALVDAGLVTVDDETVRATDHWAYDDPGFSAPITGRTNHSAEELDVLFEALADARRRAALSILTKRYRPTTVRSLAHEVASLESGVAHQEDAKTHVERVQTALTHVHVPILSTAGLVEYDADADRVSFAGHPVLDVAWLEPDSSSGDSNAGAVSFLSKPSDV</sequence>
<dbReference type="EMBL" id="CP024047">
    <property type="protein sequence ID" value="AXR78109.1"/>
    <property type="molecule type" value="Genomic_DNA"/>
</dbReference>
<accession>A0A346PQV7</accession>
<reference evidence="4" key="3">
    <citation type="journal article" date="2019" name="Int. J. Syst. Evol. Microbiol.">
        <title>Natronolimnobius sulfurireducens sp. nov. and Halalkaliarchaeum desulfuricum gen. nov., sp. nov., the first sulfur-respiring alkaliphilic haloarchaea from hypersaline alkaline lakes.</title>
        <authorList>
            <person name="Sorokin D.Y."/>
            <person name="Yakimov M."/>
            <person name="Messina E."/>
            <person name="Merkel A.Y."/>
            <person name="Bale N.J."/>
            <person name="Sinninghe Damste J.S."/>
        </authorList>
    </citation>
    <scope>NUCLEOTIDE SEQUENCE</scope>
    <source>
        <strain evidence="4">AArc-Mg</strain>
        <strain evidence="3">AArc1</strain>
    </source>
</reference>
<dbReference type="EMBL" id="CP027033">
    <property type="protein sequence ID" value="AXR81902.1"/>
    <property type="molecule type" value="Genomic_DNA"/>
</dbReference>
<evidence type="ECO:0000256" key="1">
    <source>
        <dbReference type="SAM" id="MobiDB-lite"/>
    </source>
</evidence>
<protein>
    <submittedName>
        <fullName evidence="3">Transcriptional regulator, ArsR family</fullName>
    </submittedName>
</protein>
<dbReference type="GeneID" id="37642386"/>
<name>A0A346PQV7_9EURY</name>
<proteinExistence type="predicted"/>
<dbReference type="RefSeq" id="WP_117364214.1">
    <property type="nucleotide sequence ID" value="NZ_CP024047.1"/>
</dbReference>
<accession>A0A346PF14</accession>
<dbReference type="Pfam" id="PF24035">
    <property type="entry name" value="DUF7344"/>
    <property type="match status" value="2"/>
</dbReference>
<evidence type="ECO:0000313" key="3">
    <source>
        <dbReference type="EMBL" id="AXR78109.1"/>
    </source>
</evidence>
<dbReference type="InterPro" id="IPR055768">
    <property type="entry name" value="DUF7344"/>
</dbReference>
<dbReference type="Proteomes" id="UP000258613">
    <property type="component" value="Chromosome"/>
</dbReference>
<evidence type="ECO:0000313" key="5">
    <source>
        <dbReference type="Proteomes" id="UP000258613"/>
    </source>
</evidence>
<gene>
    <name evidence="3" type="ORF">AArc1_1785</name>
    <name evidence="4" type="ORF">AArcMg_1895</name>
</gene>
<feature type="domain" description="DUF7344" evidence="2">
    <location>
        <begin position="127"/>
        <end position="205"/>
    </location>
</feature>
<dbReference type="Proteomes" id="UP000258707">
    <property type="component" value="Chromosome"/>
</dbReference>
<dbReference type="KEGG" id="nan:AArc1_1785"/>
<dbReference type="KEGG" id="nag:AArcMg_1895"/>
<dbReference type="OrthoDB" id="194397at2157"/>
<reference evidence="5" key="2">
    <citation type="submission" date="2018-02" db="EMBL/GenBank/DDBJ databases">
        <title>Phenotypic and genomic properties of facultatively anaerobic sulfur-reducing natronoarchaea from hypersaline soda lakes.</title>
        <authorList>
            <person name="Sorokin D.Y."/>
            <person name="Kublanov I.V."/>
            <person name="Roman P."/>
            <person name="Sinninghe Damste J.S."/>
            <person name="Golyshin P.N."/>
            <person name="Rojo D."/>
            <person name="Ciordia S."/>
            <person name="Mena M.D.C."/>
            <person name="Ferrer M."/>
            <person name="Messina E."/>
            <person name="Smedile F."/>
            <person name="La Spada G."/>
            <person name="La Cono V."/>
            <person name="Yakimov M.M."/>
        </authorList>
    </citation>
    <scope>NUCLEOTIDE SEQUENCE [LARGE SCALE GENOMIC DNA]</scope>
    <source>
        <strain evidence="5">AArc-Mg</strain>
    </source>
</reference>
<evidence type="ECO:0000259" key="2">
    <source>
        <dbReference type="Pfam" id="PF24035"/>
    </source>
</evidence>
<feature type="domain" description="DUF7344" evidence="2">
    <location>
        <begin position="18"/>
        <end position="94"/>
    </location>
</feature>
<feature type="region of interest" description="Disordered" evidence="1">
    <location>
        <begin position="220"/>
        <end position="241"/>
    </location>
</feature>
<dbReference type="InterPro" id="IPR036388">
    <property type="entry name" value="WH-like_DNA-bd_sf"/>
</dbReference>
<evidence type="ECO:0000313" key="4">
    <source>
        <dbReference type="EMBL" id="AXR81902.1"/>
    </source>
</evidence>
<reference evidence="6" key="1">
    <citation type="submission" date="2017-10" db="EMBL/GenBank/DDBJ databases">
        <title>Phenotypic and genomic properties of facultatively anaerobic sulfur-reducing natronoarchaea from hypersaline soda lakes.</title>
        <authorList>
            <person name="Sorokin D.Y."/>
            <person name="Kublanov I.V."/>
            <person name="Roman P."/>
            <person name="Sinninghe Damste J.S."/>
            <person name="Golyshin P.N."/>
            <person name="Rojo D."/>
            <person name="Ciordia S."/>
            <person name="Mena Md.C."/>
            <person name="Ferrer M."/>
            <person name="Messina E."/>
            <person name="Smedile F."/>
            <person name="La Spada G."/>
            <person name="La Cono V."/>
            <person name="Yakimov M.M."/>
        </authorList>
    </citation>
    <scope>NUCLEOTIDE SEQUENCE [LARGE SCALE GENOMIC DNA]</scope>
    <source>
        <strain evidence="6">AArc1</strain>
    </source>
</reference>
<organism evidence="4 5">
    <name type="scientific">Natrarchaeobaculum sulfurireducens</name>
    <dbReference type="NCBI Taxonomy" id="2044521"/>
    <lineage>
        <taxon>Archaea</taxon>
        <taxon>Methanobacteriati</taxon>
        <taxon>Methanobacteriota</taxon>
        <taxon>Stenosarchaea group</taxon>
        <taxon>Halobacteria</taxon>
        <taxon>Halobacteriales</taxon>
        <taxon>Natrialbaceae</taxon>
        <taxon>Natrarchaeobaculum</taxon>
    </lineage>
</organism>
<evidence type="ECO:0000313" key="6">
    <source>
        <dbReference type="Proteomes" id="UP000258707"/>
    </source>
</evidence>
<dbReference type="AlphaFoldDB" id="A0A346PQV7"/>
<dbReference type="Gene3D" id="1.10.10.10">
    <property type="entry name" value="Winged helix-like DNA-binding domain superfamily/Winged helix DNA-binding domain"/>
    <property type="match status" value="1"/>
</dbReference>